<dbReference type="EMBL" id="CAMPGE010003802">
    <property type="protein sequence ID" value="CAI2362647.1"/>
    <property type="molecule type" value="Genomic_DNA"/>
</dbReference>
<gene>
    <name evidence="1" type="ORF">ECRASSUSDP1_LOCUS3973</name>
</gene>
<evidence type="ECO:0000313" key="2">
    <source>
        <dbReference type="Proteomes" id="UP001295684"/>
    </source>
</evidence>
<name>A0AAD1U8M3_EUPCR</name>
<comment type="caution">
    <text evidence="1">The sequence shown here is derived from an EMBL/GenBank/DDBJ whole genome shotgun (WGS) entry which is preliminary data.</text>
</comment>
<dbReference type="Proteomes" id="UP001295684">
    <property type="component" value="Unassembled WGS sequence"/>
</dbReference>
<protein>
    <submittedName>
        <fullName evidence="1">Uncharacterized protein</fullName>
    </submittedName>
</protein>
<reference evidence="1" key="1">
    <citation type="submission" date="2023-07" db="EMBL/GenBank/DDBJ databases">
        <authorList>
            <consortium name="AG Swart"/>
            <person name="Singh M."/>
            <person name="Singh A."/>
            <person name="Seah K."/>
            <person name="Emmerich C."/>
        </authorList>
    </citation>
    <scope>NUCLEOTIDE SEQUENCE</scope>
    <source>
        <strain evidence="1">DP1</strain>
    </source>
</reference>
<dbReference type="AlphaFoldDB" id="A0AAD1U8M3"/>
<evidence type="ECO:0000313" key="1">
    <source>
        <dbReference type="EMBL" id="CAI2362647.1"/>
    </source>
</evidence>
<accession>A0AAD1U8M3</accession>
<proteinExistence type="predicted"/>
<sequence>MINSKVYEKLKDHVLEMIQTRKNGSNKEQNEGDEMKQLIQNNSQLRDYISKKVNRKPVFKREAKSFIRTKKFKVKSVNNHSPKHPDQVRAHSSLTNQIKNQRSIIQEKFRVNLTTQDSHRRKCNSVMKKNFNEFSCRVSNNSTMLNSPKGKSSFSKHHHGNLNSILVNCSEALVDHNLIFPDPSSLLDQASLNPSVTFDRRQCGLPSLTVGGSPVKSPNRHFISKPSIKKHKDVLYKITNRRIDPQDHVMDRYETSAEAQIRSFDKRFGNFKENLREASINRTPLWEMSKRIATMKMLKARLKKNKEYEFC</sequence>
<keyword evidence="2" id="KW-1185">Reference proteome</keyword>
<organism evidence="1 2">
    <name type="scientific">Euplotes crassus</name>
    <dbReference type="NCBI Taxonomy" id="5936"/>
    <lineage>
        <taxon>Eukaryota</taxon>
        <taxon>Sar</taxon>
        <taxon>Alveolata</taxon>
        <taxon>Ciliophora</taxon>
        <taxon>Intramacronucleata</taxon>
        <taxon>Spirotrichea</taxon>
        <taxon>Hypotrichia</taxon>
        <taxon>Euplotida</taxon>
        <taxon>Euplotidae</taxon>
        <taxon>Moneuplotes</taxon>
    </lineage>
</organism>